<name>A0A7V8V8N3_9BACT</name>
<organism evidence="2 3">
    <name type="scientific">Bremerella alba</name>
    <dbReference type="NCBI Taxonomy" id="980252"/>
    <lineage>
        <taxon>Bacteria</taxon>
        <taxon>Pseudomonadati</taxon>
        <taxon>Planctomycetota</taxon>
        <taxon>Planctomycetia</taxon>
        <taxon>Pirellulales</taxon>
        <taxon>Pirellulaceae</taxon>
        <taxon>Bremerella</taxon>
    </lineage>
</organism>
<gene>
    <name evidence="2" type="ORF">HOV93_41520</name>
</gene>
<evidence type="ECO:0000256" key="1">
    <source>
        <dbReference type="SAM" id="SignalP"/>
    </source>
</evidence>
<proteinExistence type="predicted"/>
<evidence type="ECO:0000313" key="2">
    <source>
        <dbReference type="EMBL" id="MBA2116958.1"/>
    </source>
</evidence>
<comment type="caution">
    <text evidence="2">The sequence shown here is derived from an EMBL/GenBank/DDBJ whole genome shotgun (WGS) entry which is preliminary data.</text>
</comment>
<evidence type="ECO:0008006" key="4">
    <source>
        <dbReference type="Google" id="ProtNLM"/>
    </source>
</evidence>
<keyword evidence="1" id="KW-0732">Signal</keyword>
<sequence length="65" mass="7018">MCCPMKLLKISLLLVGSWTMVGCGSNAPTEMVTEVTPEEEAAMKAHIEAVEADEAAQRQPAKKSR</sequence>
<accession>A0A7V8V8N3</accession>
<reference evidence="2 3" key="1">
    <citation type="submission" date="2020-05" db="EMBL/GenBank/DDBJ databases">
        <title>Bremerella alba sp. nov., a novel planctomycete isolated from the surface of the macroalga Fucus spiralis.</title>
        <authorList>
            <person name="Godinho O."/>
            <person name="Botelho R."/>
            <person name="Albuquerque L."/>
            <person name="Wiegand S."/>
            <person name="Da Costa M.S."/>
            <person name="Lobo-Da-Cunha A."/>
            <person name="Jogler C."/>
            <person name="Lage O.M."/>
        </authorList>
    </citation>
    <scope>NUCLEOTIDE SEQUENCE [LARGE SCALE GENOMIC DNA]</scope>
    <source>
        <strain evidence="2 3">FF15</strain>
    </source>
</reference>
<dbReference type="AlphaFoldDB" id="A0A7V8V8N3"/>
<dbReference type="PROSITE" id="PS51257">
    <property type="entry name" value="PROKAR_LIPOPROTEIN"/>
    <property type="match status" value="1"/>
</dbReference>
<feature type="signal peptide" evidence="1">
    <location>
        <begin position="1"/>
        <end position="27"/>
    </location>
</feature>
<feature type="chain" id="PRO_5031070828" description="Secreted protein" evidence="1">
    <location>
        <begin position="28"/>
        <end position="65"/>
    </location>
</feature>
<keyword evidence="3" id="KW-1185">Reference proteome</keyword>
<protein>
    <recommendedName>
        <fullName evidence="4">Secreted protein</fullName>
    </recommendedName>
</protein>
<evidence type="ECO:0000313" key="3">
    <source>
        <dbReference type="Proteomes" id="UP000551616"/>
    </source>
</evidence>
<dbReference type="Proteomes" id="UP000551616">
    <property type="component" value="Unassembled WGS sequence"/>
</dbReference>
<dbReference type="EMBL" id="JABRWO010000012">
    <property type="protein sequence ID" value="MBA2116958.1"/>
    <property type="molecule type" value="Genomic_DNA"/>
</dbReference>